<dbReference type="SUPFAM" id="SSF103378">
    <property type="entry name" value="2-methylcitrate dehydratase PrpD"/>
    <property type="match status" value="1"/>
</dbReference>
<dbReference type="Pfam" id="PF19305">
    <property type="entry name" value="MmgE_PrpD_C"/>
    <property type="match status" value="1"/>
</dbReference>
<dbReference type="PANTHER" id="PTHR16943">
    <property type="entry name" value="2-METHYLCITRATE DEHYDRATASE-RELATED"/>
    <property type="match status" value="1"/>
</dbReference>
<dbReference type="AlphaFoldDB" id="A0A5D0U3K2"/>
<dbReference type="GO" id="GO:0016829">
    <property type="term" value="F:lyase activity"/>
    <property type="evidence" value="ECO:0007669"/>
    <property type="project" value="InterPro"/>
</dbReference>
<evidence type="ECO:0000259" key="3">
    <source>
        <dbReference type="Pfam" id="PF19305"/>
    </source>
</evidence>
<keyword evidence="5" id="KW-1185">Reference proteome</keyword>
<comment type="similarity">
    <text evidence="1">Belongs to the PrpD family.</text>
</comment>
<comment type="caution">
    <text evidence="4">The sequence shown here is derived from an EMBL/GenBank/DDBJ whole genome shotgun (WGS) entry which is preliminary data.</text>
</comment>
<organism evidence="4 5">
    <name type="scientific">Actinomadura syzygii</name>
    <dbReference type="NCBI Taxonomy" id="1427538"/>
    <lineage>
        <taxon>Bacteria</taxon>
        <taxon>Bacillati</taxon>
        <taxon>Actinomycetota</taxon>
        <taxon>Actinomycetes</taxon>
        <taxon>Streptosporangiales</taxon>
        <taxon>Thermomonosporaceae</taxon>
        <taxon>Actinomadura</taxon>
    </lineage>
</organism>
<sequence>MPTSSIATTFAAWARDLRAADVPAEVRQRTALRVADAVGLMAAAWSTPAGAAVREVAAELGGDGSRLLLDPAPLHPAAAALVHGTLVHTLDFDDTFPSSVIHPMSVLLPTALAVADGSRPGADLITAVAAGDELLARLGSAAGRGFHSRGFQATGVLGPLAAALVAGVSQGREPAAIASAMGLSGSMSGGLLEFLSDGTWSKRLHPGWAAHGGIVADGLAARGFPGPASVVEGRHGVFASFLDVPADEDAITEGLGDRWASAEAEVKLYPCAHVLHPFIEMALALRERVDAARVERIVCEVAPWYVPIVCEPVAEKTAPVTEYQARASLPAAVALALVDGRVGVASFEPDSVGRDAVRALARRVEYVADPALAEGFGARMHVVAGGERFDGDPAVQVDEAAAVRRKFDDNTGGADALWTAARHLDDHTVDDLYESAAELTR</sequence>
<dbReference type="Pfam" id="PF03972">
    <property type="entry name" value="MmgE_PrpD_N"/>
    <property type="match status" value="1"/>
</dbReference>
<reference evidence="4 5" key="1">
    <citation type="submission" date="2019-08" db="EMBL/GenBank/DDBJ databases">
        <title>Actinomadura sp. nov. CYP1-5 isolated from mountain soil.</title>
        <authorList>
            <person name="Songsumanus A."/>
            <person name="Kuncharoen N."/>
            <person name="Kudo T."/>
            <person name="Yuki M."/>
            <person name="Igarashi Y."/>
            <person name="Tanasupawat S."/>
        </authorList>
    </citation>
    <scope>NUCLEOTIDE SEQUENCE [LARGE SCALE GENOMIC DNA]</scope>
    <source>
        <strain evidence="4 5">GKU157</strain>
    </source>
</reference>
<name>A0A5D0U3K2_9ACTN</name>
<dbReference type="Gene3D" id="1.10.4100.10">
    <property type="entry name" value="2-methylcitrate dehydratase PrpD"/>
    <property type="match status" value="1"/>
</dbReference>
<dbReference type="InterPro" id="IPR042183">
    <property type="entry name" value="MmgE/PrpD_sf_1"/>
</dbReference>
<dbReference type="PANTHER" id="PTHR16943:SF8">
    <property type="entry name" value="2-METHYLCITRATE DEHYDRATASE"/>
    <property type="match status" value="1"/>
</dbReference>
<dbReference type="Gene3D" id="3.30.1330.120">
    <property type="entry name" value="2-methylcitrate dehydratase PrpD"/>
    <property type="match status" value="1"/>
</dbReference>
<feature type="domain" description="MmgE/PrpD N-terminal" evidence="2">
    <location>
        <begin position="9"/>
        <end position="243"/>
    </location>
</feature>
<dbReference type="InterPro" id="IPR045336">
    <property type="entry name" value="MmgE_PrpD_N"/>
</dbReference>
<dbReference type="RefSeq" id="WP_148351905.1">
    <property type="nucleotide sequence ID" value="NZ_JBHSBF010000034.1"/>
</dbReference>
<evidence type="ECO:0000313" key="5">
    <source>
        <dbReference type="Proteomes" id="UP000322634"/>
    </source>
</evidence>
<proteinExistence type="inferred from homology"/>
<protein>
    <submittedName>
        <fullName evidence="4">MmgE/PrpD family protein</fullName>
    </submittedName>
</protein>
<gene>
    <name evidence="4" type="ORF">FXF65_22165</name>
</gene>
<evidence type="ECO:0000313" key="4">
    <source>
        <dbReference type="EMBL" id="TYC13211.1"/>
    </source>
</evidence>
<evidence type="ECO:0000256" key="1">
    <source>
        <dbReference type="ARBA" id="ARBA00006174"/>
    </source>
</evidence>
<dbReference type="OrthoDB" id="9797528at2"/>
<dbReference type="InterPro" id="IPR005656">
    <property type="entry name" value="MmgE_PrpD"/>
</dbReference>
<dbReference type="InterPro" id="IPR036148">
    <property type="entry name" value="MmgE/PrpD_sf"/>
</dbReference>
<feature type="domain" description="MmgE/PrpD C-terminal" evidence="3">
    <location>
        <begin position="269"/>
        <end position="381"/>
    </location>
</feature>
<dbReference type="InterPro" id="IPR042188">
    <property type="entry name" value="MmgE/PrpD_sf_2"/>
</dbReference>
<evidence type="ECO:0000259" key="2">
    <source>
        <dbReference type="Pfam" id="PF03972"/>
    </source>
</evidence>
<dbReference type="Proteomes" id="UP000322634">
    <property type="component" value="Unassembled WGS sequence"/>
</dbReference>
<dbReference type="InterPro" id="IPR045337">
    <property type="entry name" value="MmgE_PrpD_C"/>
</dbReference>
<dbReference type="EMBL" id="VSFF01000008">
    <property type="protein sequence ID" value="TYC13211.1"/>
    <property type="molecule type" value="Genomic_DNA"/>
</dbReference>
<accession>A0A5D0U3K2</accession>